<sequence length="706" mass="79600">MDALDKKLNDVFTGYVVRKDLVKLVRGNAAVPSYVLEFLLGQNCATDDEAQIEAGVERVRSILAKHYVQRAEAGAIRSDIKQSGYKRIIDKVSVSLNEKRDAYEATFENLGVSKVLVSSDTVIKNRRLLVSGVWCIADLSYEANESRDESPYILKSLKPIQMSRFDFDGYVDRRSCFTVDEWIDVLIRSIGLDPAQLGRRSKLFQLTRLVTYCERNYNLVELGPKGTGKSHVFSEFSPHGILISGGEVTPAKLFVNNSTGKIGLLGYWDCVAFDEFAGKNKKPKADIVDIMKNYMANKSFSRGIEQVTAEASMVFVGNTSHDVSYMINQSDLLDDLPAVYHDPAFIDRLHAYIPGWEMDIIRGDMFSSDFGLIVDYLAEALRAMRPMDYSGEVDRFFELSSSISTRDRDGVVKTCAGLMKILFPGRDETADEAAEIVEFALELRKRVKDTLIRIDETFERVDFSYRPKIGGAWKKVVTLEELGYPTTYHSRDKVPWDGGDNGDELGVMPPSNSDSIGAGAAEPNSGLSAAAPVEERGAESVPGPKAGHLALRENQRGISYERLFGPYFEGARYIEIIDPYVRAFHQCRNVMELLEVIIHHFKYDVPSIKVHLVTAPDEYPDSKQEEYLQRIQESVAPLGLDFTWRIDHTGTLHARHLKIDDSWDILLDRGLDIWQRFDSNDAFSVEARMPEMRRVKAAEITYMRMG</sequence>
<dbReference type="Pfam" id="PF20442">
    <property type="entry name" value="BrxL_N"/>
    <property type="match status" value="1"/>
</dbReference>
<dbReference type="AlphaFoldDB" id="A0A921LQ31"/>
<name>A0A921LQ31_9ACTN</name>
<evidence type="ECO:0000313" key="5">
    <source>
        <dbReference type="Proteomes" id="UP000746751"/>
    </source>
</evidence>
<dbReference type="Proteomes" id="UP000746751">
    <property type="component" value="Unassembled WGS sequence"/>
</dbReference>
<dbReference type="InterPro" id="IPR038113">
    <property type="entry name" value="MITD1_C_sf"/>
</dbReference>
<dbReference type="GO" id="GO:0006508">
    <property type="term" value="P:proteolysis"/>
    <property type="evidence" value="ECO:0007669"/>
    <property type="project" value="UniProtKB-KW"/>
</dbReference>
<keyword evidence="4" id="KW-0378">Hydrolase</keyword>
<dbReference type="Pfam" id="PF16565">
    <property type="entry name" value="MIT_C"/>
    <property type="match status" value="1"/>
</dbReference>
<evidence type="ECO:0000259" key="2">
    <source>
        <dbReference type="Pfam" id="PF16565"/>
    </source>
</evidence>
<protein>
    <submittedName>
        <fullName evidence="4">BREX system Lon protease-like protein BrxL</fullName>
    </submittedName>
</protein>
<reference evidence="4" key="2">
    <citation type="submission" date="2021-09" db="EMBL/GenBank/DDBJ databases">
        <authorList>
            <person name="Gilroy R."/>
        </authorList>
    </citation>
    <scope>NUCLEOTIDE SEQUENCE</scope>
    <source>
        <strain evidence="4">ChiGjej2B2-7701</strain>
    </source>
</reference>
<proteinExistence type="predicted"/>
<organism evidence="4 5">
    <name type="scientific">Collinsella ihumii</name>
    <dbReference type="NCBI Taxonomy" id="1720204"/>
    <lineage>
        <taxon>Bacteria</taxon>
        <taxon>Bacillati</taxon>
        <taxon>Actinomycetota</taxon>
        <taxon>Coriobacteriia</taxon>
        <taxon>Coriobacteriales</taxon>
        <taxon>Coriobacteriaceae</taxon>
        <taxon>Collinsella</taxon>
    </lineage>
</organism>
<keyword evidence="4" id="KW-0645">Protease</keyword>
<feature type="domain" description="MITD1 C-terminal phospholipase D-like" evidence="2">
    <location>
        <begin position="557"/>
        <end position="704"/>
    </location>
</feature>
<dbReference type="EMBL" id="DYVF01000029">
    <property type="protein sequence ID" value="HJG30551.1"/>
    <property type="molecule type" value="Genomic_DNA"/>
</dbReference>
<dbReference type="InterPro" id="IPR014061">
    <property type="entry name" value="BrxL-like"/>
</dbReference>
<evidence type="ECO:0000313" key="4">
    <source>
        <dbReference type="EMBL" id="HJG30551.1"/>
    </source>
</evidence>
<dbReference type="GO" id="GO:0008233">
    <property type="term" value="F:peptidase activity"/>
    <property type="evidence" value="ECO:0007669"/>
    <property type="project" value="UniProtKB-KW"/>
</dbReference>
<comment type="caution">
    <text evidence="4">The sequence shown here is derived from an EMBL/GenBank/DDBJ whole genome shotgun (WGS) entry which is preliminary data.</text>
</comment>
<evidence type="ECO:0000259" key="3">
    <source>
        <dbReference type="Pfam" id="PF20442"/>
    </source>
</evidence>
<reference evidence="4" key="1">
    <citation type="journal article" date="2021" name="PeerJ">
        <title>Extensive microbial diversity within the chicken gut microbiome revealed by metagenomics and culture.</title>
        <authorList>
            <person name="Gilroy R."/>
            <person name="Ravi A."/>
            <person name="Getino M."/>
            <person name="Pursley I."/>
            <person name="Horton D.L."/>
            <person name="Alikhan N.F."/>
            <person name="Baker D."/>
            <person name="Gharbi K."/>
            <person name="Hall N."/>
            <person name="Watson M."/>
            <person name="Adriaenssens E.M."/>
            <person name="Foster-Nyarko E."/>
            <person name="Jarju S."/>
            <person name="Secka A."/>
            <person name="Antonio M."/>
            <person name="Oren A."/>
            <person name="Chaudhuri R.R."/>
            <person name="La Ragione R."/>
            <person name="Hildebrand F."/>
            <person name="Pallen M.J."/>
        </authorList>
    </citation>
    <scope>NUCLEOTIDE SEQUENCE</scope>
    <source>
        <strain evidence="4">ChiGjej2B2-7701</strain>
    </source>
</reference>
<dbReference type="InterPro" id="IPR032341">
    <property type="entry name" value="MITD1_C"/>
</dbReference>
<dbReference type="NCBIfam" id="TIGR02688">
    <property type="entry name" value="BREX system Lon protease-like protein BrxL"/>
    <property type="match status" value="1"/>
</dbReference>
<feature type="region of interest" description="Disordered" evidence="1">
    <location>
        <begin position="493"/>
        <end position="548"/>
    </location>
</feature>
<gene>
    <name evidence="4" type="primary">brxL</name>
    <name evidence="4" type="ORF">K8U80_04045</name>
</gene>
<accession>A0A921LQ31</accession>
<feature type="domain" description="BREX system Lon protease-like BrxL N-terminal" evidence="3">
    <location>
        <begin position="11"/>
        <end position="141"/>
    </location>
</feature>
<dbReference type="Pfam" id="PF13337">
    <property type="entry name" value="BrxL_ATPase"/>
    <property type="match status" value="1"/>
</dbReference>
<evidence type="ECO:0000256" key="1">
    <source>
        <dbReference type="SAM" id="MobiDB-lite"/>
    </source>
</evidence>
<dbReference type="Gene3D" id="3.30.870.30">
    <property type="entry name" value="MITD, C-terminal phospholipase D-like domain"/>
    <property type="match status" value="1"/>
</dbReference>
<dbReference type="InterPro" id="IPR046838">
    <property type="entry name" value="BrxL_N"/>
</dbReference>